<reference evidence="1" key="1">
    <citation type="submission" date="2022-09" db="EMBL/GenBank/DDBJ databases">
        <title>Tahibacter sp. nov., isolated from a fresh water.</title>
        <authorList>
            <person name="Baek J.H."/>
            <person name="Lee J.K."/>
            <person name="Kim J.M."/>
            <person name="Jeon C.O."/>
        </authorList>
    </citation>
    <scope>NUCLEOTIDE SEQUENCE</scope>
    <source>
        <strain evidence="1">W38</strain>
    </source>
</reference>
<evidence type="ECO:0000313" key="2">
    <source>
        <dbReference type="Proteomes" id="UP001064632"/>
    </source>
</evidence>
<sequence>MILTPEMLVLAASLLLENTQPISQASVCYRGIVEKRTAIVLDATNVVEFGVLRLDTPVDFAGEESDPSGAVHAPQTRDLQLRGGVEKIALHYVGTRVAACGKLAPARERTDLTEVVLRADELVPEPNKASR</sequence>
<dbReference type="EMBL" id="CP104694">
    <property type="protein sequence ID" value="UXI70173.1"/>
    <property type="molecule type" value="Genomic_DNA"/>
</dbReference>
<keyword evidence="2" id="KW-1185">Reference proteome</keyword>
<protein>
    <submittedName>
        <fullName evidence="1">Uncharacterized protein</fullName>
    </submittedName>
</protein>
<evidence type="ECO:0000313" key="1">
    <source>
        <dbReference type="EMBL" id="UXI70173.1"/>
    </source>
</evidence>
<gene>
    <name evidence="1" type="ORF">N4264_11235</name>
</gene>
<accession>A0ABY6BJH5</accession>
<proteinExistence type="predicted"/>
<name>A0ABY6BJH5_9GAMM</name>
<organism evidence="1 2">
    <name type="scientific">Tahibacter amnicola</name>
    <dbReference type="NCBI Taxonomy" id="2976241"/>
    <lineage>
        <taxon>Bacteria</taxon>
        <taxon>Pseudomonadati</taxon>
        <taxon>Pseudomonadota</taxon>
        <taxon>Gammaproteobacteria</taxon>
        <taxon>Lysobacterales</taxon>
        <taxon>Rhodanobacteraceae</taxon>
        <taxon>Tahibacter</taxon>
    </lineage>
</organism>
<dbReference type="Proteomes" id="UP001064632">
    <property type="component" value="Chromosome"/>
</dbReference>
<dbReference type="RefSeq" id="WP_261697124.1">
    <property type="nucleotide sequence ID" value="NZ_CP104694.1"/>
</dbReference>